<proteinExistence type="predicted"/>
<name>A0A919RA11_9ACTN</name>
<organism evidence="1 2">
    <name type="scientific">Sphaerisporangium rufum</name>
    <dbReference type="NCBI Taxonomy" id="1381558"/>
    <lineage>
        <taxon>Bacteria</taxon>
        <taxon>Bacillati</taxon>
        <taxon>Actinomycetota</taxon>
        <taxon>Actinomycetes</taxon>
        <taxon>Streptosporangiales</taxon>
        <taxon>Streptosporangiaceae</taxon>
        <taxon>Sphaerisporangium</taxon>
    </lineage>
</organism>
<dbReference type="Proteomes" id="UP000655287">
    <property type="component" value="Unassembled WGS sequence"/>
</dbReference>
<evidence type="ECO:0000313" key="1">
    <source>
        <dbReference type="EMBL" id="GII81166.1"/>
    </source>
</evidence>
<dbReference type="RefSeq" id="WP_203993029.1">
    <property type="nucleotide sequence ID" value="NZ_BOOU01000089.1"/>
</dbReference>
<keyword evidence="2" id="KW-1185">Reference proteome</keyword>
<accession>A0A919RA11</accession>
<sequence length="95" mass="10168">MDAGCRWYDEPELGSEIGLCWELTTGPCGVDYTGRAVESEHAALIVVAGRPHDDGNLCTAEGYPRQVTLRLDRALGGRAVLEAVEGMPVPVDLAK</sequence>
<comment type="caution">
    <text evidence="1">The sequence shown here is derived from an EMBL/GenBank/DDBJ whole genome shotgun (WGS) entry which is preliminary data.</text>
</comment>
<reference evidence="1" key="1">
    <citation type="submission" date="2021-01" db="EMBL/GenBank/DDBJ databases">
        <title>Whole genome shotgun sequence of Sphaerisporangium rufum NBRC 109079.</title>
        <authorList>
            <person name="Komaki H."/>
            <person name="Tamura T."/>
        </authorList>
    </citation>
    <scope>NUCLEOTIDE SEQUENCE</scope>
    <source>
        <strain evidence="1">NBRC 109079</strain>
    </source>
</reference>
<protein>
    <submittedName>
        <fullName evidence="1">Uncharacterized protein</fullName>
    </submittedName>
</protein>
<dbReference type="AlphaFoldDB" id="A0A919RA11"/>
<evidence type="ECO:0000313" key="2">
    <source>
        <dbReference type="Proteomes" id="UP000655287"/>
    </source>
</evidence>
<dbReference type="EMBL" id="BOOU01000089">
    <property type="protein sequence ID" value="GII81166.1"/>
    <property type="molecule type" value="Genomic_DNA"/>
</dbReference>
<gene>
    <name evidence="1" type="ORF">Sru01_61480</name>
</gene>